<dbReference type="EMBL" id="JOWA01000096">
    <property type="protein sequence ID" value="KEZ43116.1"/>
    <property type="molecule type" value="Genomic_DNA"/>
</dbReference>
<dbReference type="AlphaFoldDB" id="A0A084G704"/>
<proteinExistence type="predicted"/>
<name>A0A084G704_PSEDA</name>
<feature type="region of interest" description="Disordered" evidence="1">
    <location>
        <begin position="501"/>
        <end position="527"/>
    </location>
</feature>
<dbReference type="OrthoDB" id="5153584at2759"/>
<dbReference type="Gene3D" id="1.25.40.20">
    <property type="entry name" value="Ankyrin repeat-containing domain"/>
    <property type="match status" value="1"/>
</dbReference>
<evidence type="ECO:0008006" key="4">
    <source>
        <dbReference type="Google" id="ProtNLM"/>
    </source>
</evidence>
<sequence length="650" mass="72587">MDDHWSTDVEDCPPILSMNPDDDDGWGSDEDGWGSDEDGDASSHRSTTSANPDTDEGWEGPVGGQEGPTMDDHSLVGLDVHEVSSYSAHGVAHKPLTSTTLGSAIAALDVPMVERLLRSSDAQIRDSFGNSLLHLVALPTPKEVIKHPPRPWSELVQAASHIISLLISCGTHVDTRNNEGLTPLFCAIWLDKWRFFPVEHRSGAPDWTIWSSGHVITALLDAGASPVVTRIGDFGRPYKASFLNAWINMEPSYSGCPDFYDDILRSIIARMPSLSDRSVAPSLPFMFGKIRHVSHVLRIILDSNHPYPLDVNAINFGTTPLLRALGMNLAREFGKNDIENEKREAREIIDLATLLLDAGARPDFVSVDGSTAVSCILHRRNEYEEPVADILRHIVGWNARFNEDEMSHSKLVEITPTSVLAELLYDGKLLLASLLMKYGMKGRHHEKLGAESVPRVILRQKPKTVADIVLCGKGKTNEYYTELDRFSMIYHDEIGAPVQGPLGREGSDSGNNVGPTTQRNKWNDETNGNPLRTAIHELGSDFVELIRRNFITGTLFDFCFVDMPEDPPKPNWRRDTFHCVPRTREFTSESSYGLRRVRSTSYLSDRRWPADAATRVKNFFRYQADLFASQGWMAMPFIMDELRFADSENG</sequence>
<protein>
    <recommendedName>
        <fullName evidence="4">Ankyrin repeat protein</fullName>
    </recommendedName>
</protein>
<dbReference type="Proteomes" id="UP000028545">
    <property type="component" value="Unassembled WGS sequence"/>
</dbReference>
<dbReference type="HOGENOM" id="CLU_421595_0_0_1"/>
<feature type="region of interest" description="Disordered" evidence="1">
    <location>
        <begin position="1"/>
        <end position="73"/>
    </location>
</feature>
<feature type="compositionally biased region" description="Acidic residues" evidence="1">
    <location>
        <begin position="20"/>
        <end position="40"/>
    </location>
</feature>
<evidence type="ECO:0000313" key="2">
    <source>
        <dbReference type="EMBL" id="KEZ43116.1"/>
    </source>
</evidence>
<evidence type="ECO:0000313" key="3">
    <source>
        <dbReference type="Proteomes" id="UP000028545"/>
    </source>
</evidence>
<dbReference type="GeneID" id="27724073"/>
<dbReference type="VEuPathDB" id="FungiDB:SAPIO_CDS5001"/>
<dbReference type="KEGG" id="sapo:SAPIO_CDS5001"/>
<dbReference type="RefSeq" id="XP_016642915.1">
    <property type="nucleotide sequence ID" value="XM_016787413.1"/>
</dbReference>
<evidence type="ECO:0000256" key="1">
    <source>
        <dbReference type="SAM" id="MobiDB-lite"/>
    </source>
</evidence>
<feature type="compositionally biased region" description="Polar residues" evidence="1">
    <location>
        <begin position="508"/>
        <end position="527"/>
    </location>
</feature>
<gene>
    <name evidence="2" type="ORF">SAPIO_CDS5001</name>
</gene>
<reference evidence="2 3" key="1">
    <citation type="journal article" date="2014" name="Genome Announc.">
        <title>Draft genome sequence of the pathogenic fungus Scedosporium apiospermum.</title>
        <authorList>
            <person name="Vandeputte P."/>
            <person name="Ghamrawi S."/>
            <person name="Rechenmann M."/>
            <person name="Iltis A."/>
            <person name="Giraud S."/>
            <person name="Fleury M."/>
            <person name="Thornton C."/>
            <person name="Delhaes L."/>
            <person name="Meyer W."/>
            <person name="Papon N."/>
            <person name="Bouchara J.P."/>
        </authorList>
    </citation>
    <scope>NUCLEOTIDE SEQUENCE [LARGE SCALE GENOMIC DNA]</scope>
    <source>
        <strain evidence="2 3">IHEM 14462</strain>
    </source>
</reference>
<keyword evidence="3" id="KW-1185">Reference proteome</keyword>
<dbReference type="SUPFAM" id="SSF48403">
    <property type="entry name" value="Ankyrin repeat"/>
    <property type="match status" value="1"/>
</dbReference>
<organism evidence="2 3">
    <name type="scientific">Pseudallescheria apiosperma</name>
    <name type="common">Scedosporium apiospermum</name>
    <dbReference type="NCBI Taxonomy" id="563466"/>
    <lineage>
        <taxon>Eukaryota</taxon>
        <taxon>Fungi</taxon>
        <taxon>Dikarya</taxon>
        <taxon>Ascomycota</taxon>
        <taxon>Pezizomycotina</taxon>
        <taxon>Sordariomycetes</taxon>
        <taxon>Hypocreomycetidae</taxon>
        <taxon>Microascales</taxon>
        <taxon>Microascaceae</taxon>
        <taxon>Scedosporium</taxon>
    </lineage>
</organism>
<dbReference type="InterPro" id="IPR036770">
    <property type="entry name" value="Ankyrin_rpt-contain_sf"/>
</dbReference>
<accession>A0A084G704</accession>
<comment type="caution">
    <text evidence="2">The sequence shown here is derived from an EMBL/GenBank/DDBJ whole genome shotgun (WGS) entry which is preliminary data.</text>
</comment>